<evidence type="ECO:0000313" key="11">
    <source>
        <dbReference type="EMBL" id="KAB0802761.1"/>
    </source>
</evidence>
<dbReference type="FunCoup" id="A0A5N4AZI0">
    <property type="interactions" value="7"/>
</dbReference>
<keyword evidence="12" id="KW-1185">Reference proteome</keyword>
<dbReference type="GO" id="GO:0098552">
    <property type="term" value="C:side of membrane"/>
    <property type="evidence" value="ECO:0007669"/>
    <property type="project" value="UniProtKB-KW"/>
</dbReference>
<dbReference type="CDD" id="cd23591">
    <property type="entry name" value="TFP_LU_ECD_Crim"/>
    <property type="match status" value="1"/>
</dbReference>
<comment type="subcellular location">
    <subcellularLocation>
        <location evidence="1">Membrane</location>
        <topology evidence="1">Lipid-anchor</topology>
        <topology evidence="1">GPI-anchor</topology>
    </subcellularLocation>
</comment>
<sequence>MYKIFICLFVFTSYISSAFCSLWCYECISTQPGCGEKLNWLWHWTRVCPEQDDVCVKILETKDADVVITRTCLSSLKGLRKDIPADHYEGCRPAAKQSILGNYVNNSIKELDIYRNHYDSTTFCFCFLDNWCNGSGSMIASIILIVFSVLSVYFLH</sequence>
<dbReference type="Proteomes" id="UP000327044">
    <property type="component" value="Unassembled WGS sequence"/>
</dbReference>
<evidence type="ECO:0000256" key="10">
    <source>
        <dbReference type="SAM" id="SignalP"/>
    </source>
</evidence>
<evidence type="ECO:0000256" key="1">
    <source>
        <dbReference type="ARBA" id="ARBA00004589"/>
    </source>
</evidence>
<feature type="transmembrane region" description="Helical" evidence="9">
    <location>
        <begin position="136"/>
        <end position="155"/>
    </location>
</feature>
<feature type="chain" id="PRO_5024391335" evidence="10">
    <location>
        <begin position="21"/>
        <end position="156"/>
    </location>
</feature>
<protein>
    <submittedName>
        <fullName evidence="11">Uncharacterized protein</fullName>
    </submittedName>
</protein>
<dbReference type="GO" id="GO:0032222">
    <property type="term" value="P:regulation of synaptic transmission, cholinergic"/>
    <property type="evidence" value="ECO:0007669"/>
    <property type="project" value="InterPro"/>
</dbReference>
<dbReference type="PANTHER" id="PTHR33562:SF28">
    <property type="entry name" value="PROTEIN QUIVER"/>
    <property type="match status" value="1"/>
</dbReference>
<accession>A0A5N4AZI0</accession>
<evidence type="ECO:0000256" key="9">
    <source>
        <dbReference type="SAM" id="Phobius"/>
    </source>
</evidence>
<dbReference type="AlphaFoldDB" id="A0A5N4AZI0"/>
<name>A0A5N4AZI0_PHOPY</name>
<dbReference type="EMBL" id="VVIM01000002">
    <property type="protein sequence ID" value="KAB0802761.1"/>
    <property type="molecule type" value="Genomic_DNA"/>
</dbReference>
<keyword evidence="4 10" id="KW-0732">Signal</keyword>
<dbReference type="InterPro" id="IPR050975">
    <property type="entry name" value="Sleep_regulator"/>
</dbReference>
<reference evidence="11 12" key="1">
    <citation type="journal article" date="2018" name="Elife">
        <title>Firefly genomes illuminate parallel origins of bioluminescence in beetles.</title>
        <authorList>
            <person name="Fallon T.R."/>
            <person name="Lower S.E."/>
            <person name="Chang C.H."/>
            <person name="Bessho-Uehara M."/>
            <person name="Martin G.J."/>
            <person name="Bewick A.J."/>
            <person name="Behringer M."/>
            <person name="Debat H.J."/>
            <person name="Wong I."/>
            <person name="Day J.C."/>
            <person name="Suvorov A."/>
            <person name="Silva C.J."/>
            <person name="Stanger-Hall K.F."/>
            <person name="Hall D.W."/>
            <person name="Schmitz R.J."/>
            <person name="Nelson D.R."/>
            <person name="Lewis S.M."/>
            <person name="Shigenobu S."/>
            <person name="Bybee S.M."/>
            <person name="Larracuente A.M."/>
            <person name="Oba Y."/>
            <person name="Weng J.K."/>
        </authorList>
    </citation>
    <scope>NUCLEOTIDE SEQUENCE [LARGE SCALE GENOMIC DNA]</scope>
    <source>
        <strain evidence="11">1611_PpyrPB1</strain>
        <tissue evidence="11">Whole body</tissue>
    </source>
</reference>
<evidence type="ECO:0000256" key="4">
    <source>
        <dbReference type="ARBA" id="ARBA00022729"/>
    </source>
</evidence>
<keyword evidence="8" id="KW-0449">Lipoprotein</keyword>
<dbReference type="GO" id="GO:0030431">
    <property type="term" value="P:sleep"/>
    <property type="evidence" value="ECO:0007669"/>
    <property type="project" value="InterPro"/>
</dbReference>
<keyword evidence="7" id="KW-0325">Glycoprotein</keyword>
<comment type="caution">
    <text evidence="11">The sequence shown here is derived from an EMBL/GenBank/DDBJ whole genome shotgun (WGS) entry which is preliminary data.</text>
</comment>
<keyword evidence="6 9" id="KW-0472">Membrane</keyword>
<evidence type="ECO:0000256" key="3">
    <source>
        <dbReference type="ARBA" id="ARBA00022692"/>
    </source>
</evidence>
<evidence type="ECO:0000256" key="6">
    <source>
        <dbReference type="ARBA" id="ARBA00023136"/>
    </source>
</evidence>
<keyword evidence="5 9" id="KW-1133">Transmembrane helix</keyword>
<organism evidence="11 12">
    <name type="scientific">Photinus pyralis</name>
    <name type="common">Common eastern firefly</name>
    <name type="synonym">Lampyris pyralis</name>
    <dbReference type="NCBI Taxonomy" id="7054"/>
    <lineage>
        <taxon>Eukaryota</taxon>
        <taxon>Metazoa</taxon>
        <taxon>Ecdysozoa</taxon>
        <taxon>Arthropoda</taxon>
        <taxon>Hexapoda</taxon>
        <taxon>Insecta</taxon>
        <taxon>Pterygota</taxon>
        <taxon>Neoptera</taxon>
        <taxon>Endopterygota</taxon>
        <taxon>Coleoptera</taxon>
        <taxon>Polyphaga</taxon>
        <taxon>Elateriformia</taxon>
        <taxon>Elateroidea</taxon>
        <taxon>Lampyridae</taxon>
        <taxon>Lampyrinae</taxon>
        <taxon>Photinus</taxon>
    </lineage>
</organism>
<keyword evidence="2" id="KW-0336">GPI-anchor</keyword>
<evidence type="ECO:0000256" key="7">
    <source>
        <dbReference type="ARBA" id="ARBA00023180"/>
    </source>
</evidence>
<proteinExistence type="predicted"/>
<evidence type="ECO:0000256" key="5">
    <source>
        <dbReference type="ARBA" id="ARBA00022989"/>
    </source>
</evidence>
<evidence type="ECO:0000256" key="8">
    <source>
        <dbReference type="ARBA" id="ARBA00023288"/>
    </source>
</evidence>
<dbReference type="InParanoid" id="A0A5N4AZI0"/>
<evidence type="ECO:0000256" key="2">
    <source>
        <dbReference type="ARBA" id="ARBA00022622"/>
    </source>
</evidence>
<dbReference type="Pfam" id="PF17064">
    <property type="entry name" value="QVR"/>
    <property type="match status" value="1"/>
</dbReference>
<keyword evidence="3 9" id="KW-0812">Transmembrane</keyword>
<dbReference type="InterPro" id="IPR031424">
    <property type="entry name" value="QVR-like"/>
</dbReference>
<dbReference type="OrthoDB" id="6249205at2759"/>
<evidence type="ECO:0000313" key="12">
    <source>
        <dbReference type="Proteomes" id="UP000327044"/>
    </source>
</evidence>
<dbReference type="PANTHER" id="PTHR33562">
    <property type="entry name" value="ATILLA, ISOFORM B-RELATED-RELATED"/>
    <property type="match status" value="1"/>
</dbReference>
<feature type="signal peptide" evidence="10">
    <location>
        <begin position="1"/>
        <end position="20"/>
    </location>
</feature>
<gene>
    <name evidence="11" type="ORF">PPYR_04947</name>
</gene>